<reference evidence="3" key="1">
    <citation type="submission" date="2015-11" db="EMBL/GenBank/DDBJ databases">
        <authorList>
            <person name="Varghese N."/>
        </authorList>
    </citation>
    <scope>NUCLEOTIDE SEQUENCE [LARGE SCALE GENOMIC DNA]</scope>
    <source>
        <strain evidence="3">JGI-23</strain>
    </source>
</reference>
<dbReference type="OrthoDB" id="9796910at2"/>
<feature type="signal peptide" evidence="1">
    <location>
        <begin position="1"/>
        <end position="20"/>
    </location>
</feature>
<gene>
    <name evidence="2" type="ORF">JGI23_01429</name>
</gene>
<keyword evidence="3" id="KW-1185">Reference proteome</keyword>
<proteinExistence type="predicted"/>
<dbReference type="Proteomes" id="UP000199197">
    <property type="component" value="Unassembled WGS sequence"/>
</dbReference>
<feature type="chain" id="PRO_5006067912" evidence="1">
    <location>
        <begin position="21"/>
        <end position="128"/>
    </location>
</feature>
<keyword evidence="1" id="KW-0732">Signal</keyword>
<evidence type="ECO:0000313" key="2">
    <source>
        <dbReference type="EMBL" id="CUT03222.1"/>
    </source>
</evidence>
<dbReference type="RefSeq" id="WP_143713918.1">
    <property type="nucleotide sequence ID" value="NZ_CZVW01000015.1"/>
</dbReference>
<protein>
    <submittedName>
        <fullName evidence="2">Uncharacterized protein</fullName>
    </submittedName>
</protein>
<dbReference type="EMBL" id="CZVW01000015">
    <property type="protein sequence ID" value="CUT03222.1"/>
    <property type="molecule type" value="Genomic_DNA"/>
</dbReference>
<accession>A0A0P1NV61</accession>
<organism evidence="2 3">
    <name type="scientific">Candidatus Chryseopegocella kryptomonas</name>
    <dbReference type="NCBI Taxonomy" id="1633643"/>
    <lineage>
        <taxon>Bacteria</taxon>
        <taxon>Pseudomonadati</taxon>
        <taxon>Candidatus Kryptoniota</taxon>
        <taxon>Candidatus Chryseopegocella</taxon>
    </lineage>
</organism>
<name>A0A0P1NV61_9BACT</name>
<evidence type="ECO:0000313" key="3">
    <source>
        <dbReference type="Proteomes" id="UP000199197"/>
    </source>
</evidence>
<evidence type="ECO:0000256" key="1">
    <source>
        <dbReference type="SAM" id="SignalP"/>
    </source>
</evidence>
<dbReference type="AlphaFoldDB" id="A0A0P1NV61"/>
<sequence length="128" mass="14757">MKRLIFILTGLVFTFSLALAQGQKDWKTTCEKQYNDNVAVKNVVLNLLDQVKKSEQTDVVKKDLTDAQYWLNLADEIMNKQKARMDKGEYNEDVFLQLGYAWRYYVEAGTKLTLALNSLQVKVKKKGS</sequence>